<dbReference type="InterPro" id="IPR047976">
    <property type="entry name" value="Anti_VapB2-like"/>
</dbReference>
<keyword evidence="2" id="KW-0238">DNA-binding</keyword>
<comment type="similarity">
    <text evidence="1">Belongs to the VapB family.</text>
</comment>
<dbReference type="GO" id="GO:0003677">
    <property type="term" value="F:DNA binding"/>
    <property type="evidence" value="ECO:0007669"/>
    <property type="project" value="UniProtKB-UniRule"/>
</dbReference>
<dbReference type="NCBIfam" id="NF040493">
    <property type="entry name" value="TA_anti_VapB"/>
    <property type="match status" value="1"/>
</dbReference>
<feature type="domain" description="SpoVT-AbrB" evidence="3">
    <location>
        <begin position="22"/>
        <end position="62"/>
    </location>
</feature>
<dbReference type="SUPFAM" id="SSF89447">
    <property type="entry name" value="AbrB/MazE/MraZ-like"/>
    <property type="match status" value="1"/>
</dbReference>
<name>A0A1H4FDR8_9GAMM</name>
<evidence type="ECO:0000256" key="1">
    <source>
        <dbReference type="ARBA" id="ARBA00007924"/>
    </source>
</evidence>
<sequence length="93" mass="11025">MWQKVYISDIYFLMKGRVMQTAKIFQNGRSQAIRLPKAFRLSGTEVKISRDGNRIILEPLEQSWDDWLLAIEQFSDDFMAEGRDQPAVQEREW</sequence>
<dbReference type="Gene3D" id="2.10.260.10">
    <property type="match status" value="1"/>
</dbReference>
<protein>
    <submittedName>
        <fullName evidence="4">Antitoxin VapB</fullName>
    </submittedName>
</protein>
<organism evidence="4 5">
    <name type="scientific">Thiothrix caldifontis</name>
    <dbReference type="NCBI Taxonomy" id="525918"/>
    <lineage>
        <taxon>Bacteria</taxon>
        <taxon>Pseudomonadati</taxon>
        <taxon>Pseudomonadota</taxon>
        <taxon>Gammaproteobacteria</taxon>
        <taxon>Thiotrichales</taxon>
        <taxon>Thiotrichaceae</taxon>
        <taxon>Thiothrix</taxon>
    </lineage>
</organism>
<dbReference type="Pfam" id="PF04014">
    <property type="entry name" value="MazE_antitoxin"/>
    <property type="match status" value="1"/>
</dbReference>
<evidence type="ECO:0000313" key="4">
    <source>
        <dbReference type="EMBL" id="SEA95474.1"/>
    </source>
</evidence>
<dbReference type="SMART" id="SM00966">
    <property type="entry name" value="SpoVT_AbrB"/>
    <property type="match status" value="1"/>
</dbReference>
<dbReference type="PROSITE" id="PS51740">
    <property type="entry name" value="SPOVT_ABRB"/>
    <property type="match status" value="1"/>
</dbReference>
<proteinExistence type="inferred from homology"/>
<gene>
    <name evidence="4" type="ORF">SAMN05660964_02928</name>
</gene>
<dbReference type="Proteomes" id="UP000199397">
    <property type="component" value="Unassembled WGS sequence"/>
</dbReference>
<dbReference type="STRING" id="525918.SAMN05660964_02928"/>
<dbReference type="InterPro" id="IPR051734">
    <property type="entry name" value="VapB_TA_antitoxins"/>
</dbReference>
<evidence type="ECO:0000259" key="3">
    <source>
        <dbReference type="PROSITE" id="PS51740"/>
    </source>
</evidence>
<reference evidence="4 5" key="1">
    <citation type="submission" date="2016-10" db="EMBL/GenBank/DDBJ databases">
        <authorList>
            <person name="de Groot N.N."/>
        </authorList>
    </citation>
    <scope>NUCLEOTIDE SEQUENCE [LARGE SCALE GENOMIC DNA]</scope>
    <source>
        <strain evidence="4 5">DSM 21228</strain>
    </source>
</reference>
<dbReference type="AlphaFoldDB" id="A0A1H4FDR8"/>
<dbReference type="PANTHER" id="PTHR37550:SF3">
    <property type="entry name" value="ANTITOXIN VAPB1"/>
    <property type="match status" value="1"/>
</dbReference>
<evidence type="ECO:0000313" key="5">
    <source>
        <dbReference type="Proteomes" id="UP000199397"/>
    </source>
</evidence>
<dbReference type="InterPro" id="IPR007159">
    <property type="entry name" value="SpoVT-AbrB_dom"/>
</dbReference>
<dbReference type="EMBL" id="FNQP01000020">
    <property type="protein sequence ID" value="SEA95474.1"/>
    <property type="molecule type" value="Genomic_DNA"/>
</dbReference>
<evidence type="ECO:0000256" key="2">
    <source>
        <dbReference type="PROSITE-ProRule" id="PRU01076"/>
    </source>
</evidence>
<accession>A0A1H4FDR8</accession>
<keyword evidence="5" id="KW-1185">Reference proteome</keyword>
<dbReference type="PANTHER" id="PTHR37550">
    <property type="entry name" value="ANTITOXIN VAPB1"/>
    <property type="match status" value="1"/>
</dbReference>
<dbReference type="InterPro" id="IPR037914">
    <property type="entry name" value="SpoVT-AbrB_sf"/>
</dbReference>